<dbReference type="EMBL" id="VSRR010136060">
    <property type="protein sequence ID" value="MPD03426.1"/>
    <property type="molecule type" value="Genomic_DNA"/>
</dbReference>
<evidence type="ECO:0000313" key="3">
    <source>
        <dbReference type="Proteomes" id="UP000324222"/>
    </source>
</evidence>
<evidence type="ECO:0000313" key="2">
    <source>
        <dbReference type="EMBL" id="MPD03426.1"/>
    </source>
</evidence>
<dbReference type="AlphaFoldDB" id="A0A5B7K9B8"/>
<dbReference type="Proteomes" id="UP000324222">
    <property type="component" value="Unassembled WGS sequence"/>
</dbReference>
<organism evidence="2 3">
    <name type="scientific">Portunus trituberculatus</name>
    <name type="common">Swimming crab</name>
    <name type="synonym">Neptunus trituberculatus</name>
    <dbReference type="NCBI Taxonomy" id="210409"/>
    <lineage>
        <taxon>Eukaryota</taxon>
        <taxon>Metazoa</taxon>
        <taxon>Ecdysozoa</taxon>
        <taxon>Arthropoda</taxon>
        <taxon>Crustacea</taxon>
        <taxon>Multicrustacea</taxon>
        <taxon>Malacostraca</taxon>
        <taxon>Eumalacostraca</taxon>
        <taxon>Eucarida</taxon>
        <taxon>Decapoda</taxon>
        <taxon>Pleocyemata</taxon>
        <taxon>Brachyura</taxon>
        <taxon>Eubrachyura</taxon>
        <taxon>Portunoidea</taxon>
        <taxon>Portunidae</taxon>
        <taxon>Portuninae</taxon>
        <taxon>Portunus</taxon>
    </lineage>
</organism>
<accession>A0A5B7K9B8</accession>
<reference evidence="2 3" key="1">
    <citation type="submission" date="2019-05" db="EMBL/GenBank/DDBJ databases">
        <title>Another draft genome of Portunus trituberculatus and its Hox gene families provides insights of decapod evolution.</title>
        <authorList>
            <person name="Jeong J.-H."/>
            <person name="Song I."/>
            <person name="Kim S."/>
            <person name="Choi T."/>
            <person name="Kim D."/>
            <person name="Ryu S."/>
            <person name="Kim W."/>
        </authorList>
    </citation>
    <scope>NUCLEOTIDE SEQUENCE [LARGE SCALE GENOMIC DNA]</scope>
    <source>
        <tissue evidence="2">Muscle</tissue>
    </source>
</reference>
<feature type="region of interest" description="Disordered" evidence="1">
    <location>
        <begin position="62"/>
        <end position="81"/>
    </location>
</feature>
<name>A0A5B7K9B8_PORTR</name>
<gene>
    <name evidence="2" type="ORF">E2C01_099064</name>
</gene>
<sequence>MTGSCVVHLAAHPRMCWGVGRSQTEGPLRTTRPEQSGWRTLRRGCNYVFLCARRVVCGAAEGQCTAGRSSGAQLSDRLTHH</sequence>
<comment type="caution">
    <text evidence="2">The sequence shown here is derived from an EMBL/GenBank/DDBJ whole genome shotgun (WGS) entry which is preliminary data.</text>
</comment>
<evidence type="ECO:0000256" key="1">
    <source>
        <dbReference type="SAM" id="MobiDB-lite"/>
    </source>
</evidence>
<protein>
    <submittedName>
        <fullName evidence="2">Uncharacterized protein</fullName>
    </submittedName>
</protein>
<keyword evidence="3" id="KW-1185">Reference proteome</keyword>
<proteinExistence type="predicted"/>